<evidence type="ECO:0000256" key="9">
    <source>
        <dbReference type="ARBA" id="ARBA00023136"/>
    </source>
</evidence>
<dbReference type="PROSITE" id="PS50195">
    <property type="entry name" value="PX"/>
    <property type="match status" value="1"/>
</dbReference>
<dbReference type="Proteomes" id="UP000694580">
    <property type="component" value="Chromosome 9"/>
</dbReference>
<evidence type="ECO:0000256" key="8">
    <source>
        <dbReference type="ARBA" id="ARBA00023121"/>
    </source>
</evidence>
<feature type="compositionally biased region" description="Low complexity" evidence="11">
    <location>
        <begin position="173"/>
        <end position="189"/>
    </location>
</feature>
<evidence type="ECO:0000256" key="3">
    <source>
        <dbReference type="ARBA" id="ARBA00010883"/>
    </source>
</evidence>
<evidence type="ECO:0000259" key="12">
    <source>
        <dbReference type="PROSITE" id="PS50195"/>
    </source>
</evidence>
<accession>A0AAY4BF32</accession>
<dbReference type="GO" id="GO:0060271">
    <property type="term" value="P:cilium assembly"/>
    <property type="evidence" value="ECO:0007669"/>
    <property type="project" value="TreeGrafter"/>
</dbReference>
<evidence type="ECO:0000313" key="13">
    <source>
        <dbReference type="Ensembl" id="ENSDCDP00010019317.1"/>
    </source>
</evidence>
<feature type="domain" description="PX" evidence="12">
    <location>
        <begin position="13"/>
        <end position="130"/>
    </location>
</feature>
<keyword evidence="9" id="KW-0472">Membrane</keyword>
<dbReference type="InterPro" id="IPR043544">
    <property type="entry name" value="SNX10/11"/>
</dbReference>
<feature type="compositionally biased region" description="Basic and acidic residues" evidence="11">
    <location>
        <begin position="204"/>
        <end position="220"/>
    </location>
</feature>
<protein>
    <recommendedName>
        <fullName evidence="12">PX domain-containing protein</fullName>
    </recommendedName>
</protein>
<dbReference type="GeneID" id="114797016"/>
<name>A0AAY4BF32_9TELE</name>
<keyword evidence="4" id="KW-0813">Transport</keyword>
<evidence type="ECO:0000256" key="10">
    <source>
        <dbReference type="ARBA" id="ARBA00029433"/>
    </source>
</evidence>
<keyword evidence="7" id="KW-0653">Protein transport</keyword>
<keyword evidence="14" id="KW-1185">Reference proteome</keyword>
<evidence type="ECO:0000313" key="14">
    <source>
        <dbReference type="Proteomes" id="UP000694580"/>
    </source>
</evidence>
<keyword evidence="5" id="KW-0963">Cytoplasm</keyword>
<dbReference type="GeneTree" id="ENSGT00940000156007"/>
<dbReference type="GO" id="GO:0005768">
    <property type="term" value="C:endosome"/>
    <property type="evidence" value="ECO:0007669"/>
    <property type="project" value="UniProtKB-SubCell"/>
</dbReference>
<comment type="similarity">
    <text evidence="3">Belongs to the sorting nexin family.</text>
</comment>
<dbReference type="Pfam" id="PF00787">
    <property type="entry name" value="PX"/>
    <property type="match status" value="1"/>
</dbReference>
<evidence type="ECO:0000256" key="5">
    <source>
        <dbReference type="ARBA" id="ARBA00022490"/>
    </source>
</evidence>
<dbReference type="SMART" id="SM00312">
    <property type="entry name" value="PX"/>
    <property type="match status" value="1"/>
</dbReference>
<dbReference type="RefSeq" id="XP_028847436.1">
    <property type="nucleotide sequence ID" value="XM_028991603.1"/>
</dbReference>
<evidence type="ECO:0000256" key="6">
    <source>
        <dbReference type="ARBA" id="ARBA00022753"/>
    </source>
</evidence>
<proteinExistence type="inferred from homology"/>
<dbReference type="CDD" id="cd06898">
    <property type="entry name" value="PX_SNX10"/>
    <property type="match status" value="1"/>
</dbReference>
<dbReference type="Gene3D" id="3.30.1520.10">
    <property type="entry name" value="Phox-like domain"/>
    <property type="match status" value="1"/>
</dbReference>
<organism evidence="13 14">
    <name type="scientific">Denticeps clupeoides</name>
    <name type="common">denticle herring</name>
    <dbReference type="NCBI Taxonomy" id="299321"/>
    <lineage>
        <taxon>Eukaryota</taxon>
        <taxon>Metazoa</taxon>
        <taxon>Chordata</taxon>
        <taxon>Craniata</taxon>
        <taxon>Vertebrata</taxon>
        <taxon>Euteleostomi</taxon>
        <taxon>Actinopterygii</taxon>
        <taxon>Neopterygii</taxon>
        <taxon>Teleostei</taxon>
        <taxon>Clupei</taxon>
        <taxon>Clupeiformes</taxon>
        <taxon>Denticipitoidei</taxon>
        <taxon>Denticipitidae</taxon>
        <taxon>Denticeps</taxon>
    </lineage>
</organism>
<reference evidence="13 14" key="1">
    <citation type="submission" date="2020-06" db="EMBL/GenBank/DDBJ databases">
        <authorList>
            <consortium name="Wellcome Sanger Institute Data Sharing"/>
        </authorList>
    </citation>
    <scope>NUCLEOTIDE SEQUENCE [LARGE SCALE GENOMIC DNA]</scope>
</reference>
<evidence type="ECO:0000256" key="1">
    <source>
        <dbReference type="ARBA" id="ARBA00004177"/>
    </source>
</evidence>
<evidence type="ECO:0000256" key="11">
    <source>
        <dbReference type="SAM" id="MobiDB-lite"/>
    </source>
</evidence>
<dbReference type="SUPFAM" id="SSF64268">
    <property type="entry name" value="PX domain"/>
    <property type="match status" value="1"/>
</dbReference>
<gene>
    <name evidence="13" type="primary">snx10a</name>
</gene>
<evidence type="ECO:0000256" key="2">
    <source>
        <dbReference type="ARBA" id="ARBA00004496"/>
    </source>
</evidence>
<dbReference type="PANTHER" id="PTHR46209">
    <property type="entry name" value="PX DOMAIN-CONTAINING PROTEIN"/>
    <property type="match status" value="1"/>
</dbReference>
<comment type="subcellular location">
    <subcellularLocation>
        <location evidence="2">Cytoplasm</location>
    </subcellularLocation>
    <subcellularLocation>
        <location evidence="10">Endomembrane system</location>
        <topology evidence="10">Peripheral membrane protein</topology>
        <orientation evidence="10">Cytoplasmic side</orientation>
    </subcellularLocation>
    <subcellularLocation>
        <location evidence="1">Endosome</location>
    </subcellularLocation>
</comment>
<keyword evidence="8" id="KW-0446">Lipid-binding</keyword>
<dbReference type="GO" id="GO:1901981">
    <property type="term" value="F:phosphatidylinositol phosphate binding"/>
    <property type="evidence" value="ECO:0007669"/>
    <property type="project" value="TreeGrafter"/>
</dbReference>
<dbReference type="PANTHER" id="PTHR46209:SF2">
    <property type="entry name" value="SORTING NEXIN-10"/>
    <property type="match status" value="1"/>
</dbReference>
<dbReference type="GO" id="GO:0006886">
    <property type="term" value="P:intracellular protein transport"/>
    <property type="evidence" value="ECO:0007669"/>
    <property type="project" value="InterPro"/>
</dbReference>
<evidence type="ECO:0000256" key="7">
    <source>
        <dbReference type="ARBA" id="ARBA00022927"/>
    </source>
</evidence>
<dbReference type="Ensembl" id="ENSDCDT00010020428.1">
    <property type="protein sequence ID" value="ENSDCDP00010019317.1"/>
    <property type="gene ID" value="ENSDCDG00010008728.1"/>
</dbReference>
<reference evidence="13" key="3">
    <citation type="submission" date="2025-09" db="UniProtKB">
        <authorList>
            <consortium name="Ensembl"/>
        </authorList>
    </citation>
    <scope>IDENTIFICATION</scope>
</reference>
<evidence type="ECO:0000256" key="4">
    <source>
        <dbReference type="ARBA" id="ARBA00022448"/>
    </source>
</evidence>
<dbReference type="GO" id="GO:0016050">
    <property type="term" value="P:vesicle organization"/>
    <property type="evidence" value="ECO:0007669"/>
    <property type="project" value="TreeGrafter"/>
</dbReference>
<keyword evidence="6" id="KW-0967">Endosome</keyword>
<reference evidence="13" key="2">
    <citation type="submission" date="2025-08" db="UniProtKB">
        <authorList>
            <consortium name="Ensembl"/>
        </authorList>
    </citation>
    <scope>IDENTIFICATION</scope>
</reference>
<sequence length="220" mass="24925">MEESVDSGMTNEFISVWVQDPHVHRDDFWHTHVDYQICLHTNSMCFWRKRSCVRRRYSEFVWLRHKLQENALLMDLPKLPPGTPFFSSRNSSHVAERMKGLQQFLEAVLQRTLFLSDSRLHLFLQSELSVGRMEACSQGLTRYTIAQAILSSAHNVSHPPYGPETRDDDDDNSSSNSDCDSDCESTNSSGLGQSVEPTTPPEEGTCHSDSSAHDCSGRSL</sequence>
<feature type="region of interest" description="Disordered" evidence="11">
    <location>
        <begin position="154"/>
        <end position="220"/>
    </location>
</feature>
<dbReference type="AlphaFoldDB" id="A0AAY4BF32"/>
<dbReference type="InterPro" id="IPR036871">
    <property type="entry name" value="PX_dom_sf"/>
</dbReference>
<dbReference type="InterPro" id="IPR001683">
    <property type="entry name" value="PX_dom"/>
</dbReference>